<sequence length="142" mass="15432">MAHLQTSGAPGSGKSTLARLLGPAINGVIIDHDVLRSSLLESAIIPFDQAAKQAYLLQRALARDVIKQGLSVIIDSTCNYDEVLKEGSALAAKYGCEYWYIECKVQDIDLLDQRLRKRDPMASQRTAVDSPLPPPRGALVQA</sequence>
<evidence type="ECO:0000256" key="1">
    <source>
        <dbReference type="SAM" id="MobiDB-lite"/>
    </source>
</evidence>
<keyword evidence="3" id="KW-1185">Reference proteome</keyword>
<dbReference type="PANTHER" id="PTHR37807">
    <property type="entry name" value="OS07G0160300 PROTEIN"/>
    <property type="match status" value="1"/>
</dbReference>
<evidence type="ECO:0000313" key="3">
    <source>
        <dbReference type="Proteomes" id="UP001305414"/>
    </source>
</evidence>
<proteinExistence type="predicted"/>
<reference evidence="2 3" key="1">
    <citation type="submission" date="2023-10" db="EMBL/GenBank/DDBJ databases">
        <title>Draft genome sequence of Xylaria bambusicola isolate GMP-LS, the root and basal stem rot pathogen of sugarcane in Indonesia.</title>
        <authorList>
            <person name="Selvaraj P."/>
            <person name="Muralishankar V."/>
            <person name="Muruganantham S."/>
            <person name="Sp S."/>
            <person name="Haryani S."/>
            <person name="Lau K.J.X."/>
            <person name="Naqvi N.I."/>
        </authorList>
    </citation>
    <scope>NUCLEOTIDE SEQUENCE [LARGE SCALE GENOMIC DNA]</scope>
    <source>
        <strain evidence="2">GMP-LS</strain>
    </source>
</reference>
<organism evidence="2 3">
    <name type="scientific">Xylaria bambusicola</name>
    <dbReference type="NCBI Taxonomy" id="326684"/>
    <lineage>
        <taxon>Eukaryota</taxon>
        <taxon>Fungi</taxon>
        <taxon>Dikarya</taxon>
        <taxon>Ascomycota</taxon>
        <taxon>Pezizomycotina</taxon>
        <taxon>Sordariomycetes</taxon>
        <taxon>Xylariomycetidae</taxon>
        <taxon>Xylariales</taxon>
        <taxon>Xylariaceae</taxon>
        <taxon>Xylaria</taxon>
    </lineage>
</organism>
<dbReference type="Gene3D" id="3.40.50.300">
    <property type="entry name" value="P-loop containing nucleotide triphosphate hydrolases"/>
    <property type="match status" value="1"/>
</dbReference>
<evidence type="ECO:0008006" key="4">
    <source>
        <dbReference type="Google" id="ProtNLM"/>
    </source>
</evidence>
<comment type="caution">
    <text evidence="2">The sequence shown here is derived from an EMBL/GenBank/DDBJ whole genome shotgun (WGS) entry which is preliminary data.</text>
</comment>
<accession>A0AAN7UYL5</accession>
<dbReference type="Proteomes" id="UP001305414">
    <property type="component" value="Unassembled WGS sequence"/>
</dbReference>
<protein>
    <recommendedName>
        <fullName evidence="4">Zeta toxin domain-containing protein</fullName>
    </recommendedName>
</protein>
<dbReference type="SUPFAM" id="SSF52540">
    <property type="entry name" value="P-loop containing nucleoside triphosphate hydrolases"/>
    <property type="match status" value="1"/>
</dbReference>
<dbReference type="AlphaFoldDB" id="A0AAN7UYL5"/>
<dbReference type="EMBL" id="JAWHQM010000048">
    <property type="protein sequence ID" value="KAK5635066.1"/>
    <property type="molecule type" value="Genomic_DNA"/>
</dbReference>
<gene>
    <name evidence="2" type="ORF">RRF57_010778</name>
</gene>
<dbReference type="InterPro" id="IPR027417">
    <property type="entry name" value="P-loop_NTPase"/>
</dbReference>
<dbReference type="PANTHER" id="PTHR37807:SF3">
    <property type="entry name" value="OS07G0160300 PROTEIN"/>
    <property type="match status" value="1"/>
</dbReference>
<evidence type="ECO:0000313" key="2">
    <source>
        <dbReference type="EMBL" id="KAK5635066.1"/>
    </source>
</evidence>
<feature type="region of interest" description="Disordered" evidence="1">
    <location>
        <begin position="120"/>
        <end position="142"/>
    </location>
</feature>
<name>A0AAN7UYL5_9PEZI</name>
<dbReference type="Pfam" id="PF13671">
    <property type="entry name" value="AAA_33"/>
    <property type="match status" value="1"/>
</dbReference>